<evidence type="ECO:0000313" key="2">
    <source>
        <dbReference type="Proteomes" id="UP001499854"/>
    </source>
</evidence>
<dbReference type="EMBL" id="BAAAQM010000021">
    <property type="protein sequence ID" value="GAA1975205.1"/>
    <property type="molecule type" value="Genomic_DNA"/>
</dbReference>
<dbReference type="Proteomes" id="UP001499854">
    <property type="component" value="Unassembled WGS sequence"/>
</dbReference>
<accession>A0ABP5D7A2</accession>
<comment type="caution">
    <text evidence="1">The sequence shown here is derived from an EMBL/GenBank/DDBJ whole genome shotgun (WGS) entry which is preliminary data.</text>
</comment>
<proteinExistence type="predicted"/>
<sequence>MTARRSSATERRGVGGITPRPAALSAAVLAVALAGSGCASRNANTTGMAAPFNQDTGAPAKDGGLPHTPPAAAARQAVLPTITALPSTTNVLPPGTTDVPTTETNQGDTIAAKFIPGQLTVGLTPEQNPAAPKPVLEVVGMPTWLWLEGVPPALQTTITPVAGGPSHVVIDRAVIDKVAWTTDVPGGPAFTCGNGTASPSPGKGYGIPYDIAFDPTASDAPNACVNTFTAPFYVKGGGPVAAGVYNLKATVTWHIECTVDGAAPTLLAGAKYAGTVDTASTPIRVGEIQALATSP</sequence>
<name>A0ABP5D7A2_9ACTN</name>
<keyword evidence="2" id="KW-1185">Reference proteome</keyword>
<evidence type="ECO:0008006" key="3">
    <source>
        <dbReference type="Google" id="ProtNLM"/>
    </source>
</evidence>
<evidence type="ECO:0000313" key="1">
    <source>
        <dbReference type="EMBL" id="GAA1975205.1"/>
    </source>
</evidence>
<gene>
    <name evidence="1" type="ORF">GCM10009838_39170</name>
</gene>
<reference evidence="2" key="1">
    <citation type="journal article" date="2019" name="Int. J. Syst. Evol. Microbiol.">
        <title>The Global Catalogue of Microorganisms (GCM) 10K type strain sequencing project: providing services to taxonomists for standard genome sequencing and annotation.</title>
        <authorList>
            <consortium name="The Broad Institute Genomics Platform"/>
            <consortium name="The Broad Institute Genome Sequencing Center for Infectious Disease"/>
            <person name="Wu L."/>
            <person name="Ma J."/>
        </authorList>
    </citation>
    <scope>NUCLEOTIDE SEQUENCE [LARGE SCALE GENOMIC DNA]</scope>
    <source>
        <strain evidence="2">JCM 16013</strain>
    </source>
</reference>
<organism evidence="1 2">
    <name type="scientific">Catenulispora subtropica</name>
    <dbReference type="NCBI Taxonomy" id="450798"/>
    <lineage>
        <taxon>Bacteria</taxon>
        <taxon>Bacillati</taxon>
        <taxon>Actinomycetota</taxon>
        <taxon>Actinomycetes</taxon>
        <taxon>Catenulisporales</taxon>
        <taxon>Catenulisporaceae</taxon>
        <taxon>Catenulispora</taxon>
    </lineage>
</organism>
<dbReference type="RefSeq" id="WP_344658497.1">
    <property type="nucleotide sequence ID" value="NZ_BAAAQM010000021.1"/>
</dbReference>
<protein>
    <recommendedName>
        <fullName evidence="3">Lipoprotein</fullName>
    </recommendedName>
</protein>